<evidence type="ECO:0000313" key="2">
    <source>
        <dbReference type="EMBL" id="AJQ92160.1"/>
    </source>
</evidence>
<reference evidence="2 3" key="1">
    <citation type="submission" date="2014-01" db="EMBL/GenBank/DDBJ databases">
        <title>Full genme sequencing of cellulolytic bacterium Gynuella sunshinyii YC6258T gen. nov., sp. nov.</title>
        <authorList>
            <person name="Khan H."/>
            <person name="Chung E.J."/>
            <person name="Chung Y.R."/>
        </authorList>
    </citation>
    <scope>NUCLEOTIDE SEQUENCE [LARGE SCALE GENOMIC DNA]</scope>
    <source>
        <strain evidence="2 3">YC6258</strain>
    </source>
</reference>
<dbReference type="Proteomes" id="UP000032266">
    <property type="component" value="Chromosome"/>
</dbReference>
<gene>
    <name evidence="2" type="ORF">YC6258_00104</name>
</gene>
<evidence type="ECO:0000256" key="1">
    <source>
        <dbReference type="SAM" id="MobiDB-lite"/>
    </source>
</evidence>
<protein>
    <submittedName>
        <fullName evidence="2">Uncharacterized protein</fullName>
    </submittedName>
</protein>
<sequence>MPSSIAAPASVKKSSLHMPLDDSGKAQAMATTLFKPEYRPVF</sequence>
<feature type="region of interest" description="Disordered" evidence="1">
    <location>
        <begin position="1"/>
        <end position="22"/>
    </location>
</feature>
<keyword evidence="3" id="KW-1185">Reference proteome</keyword>
<dbReference type="STRING" id="1445510.YC6258_00104"/>
<dbReference type="AlphaFoldDB" id="A0A0C5UXY5"/>
<name>A0A0C5UXY5_9GAMM</name>
<organism evidence="2 3">
    <name type="scientific">Gynuella sunshinyii YC6258</name>
    <dbReference type="NCBI Taxonomy" id="1445510"/>
    <lineage>
        <taxon>Bacteria</taxon>
        <taxon>Pseudomonadati</taxon>
        <taxon>Pseudomonadota</taxon>
        <taxon>Gammaproteobacteria</taxon>
        <taxon>Oceanospirillales</taxon>
        <taxon>Saccharospirillaceae</taxon>
        <taxon>Gynuella</taxon>
    </lineage>
</organism>
<accession>A0A0C5UXY5</accession>
<dbReference type="HOGENOM" id="CLU_3252257_0_0_6"/>
<evidence type="ECO:0000313" key="3">
    <source>
        <dbReference type="Proteomes" id="UP000032266"/>
    </source>
</evidence>
<dbReference type="KEGG" id="gsn:YC6258_00104"/>
<dbReference type="EMBL" id="CP007142">
    <property type="protein sequence ID" value="AJQ92160.1"/>
    <property type="molecule type" value="Genomic_DNA"/>
</dbReference>
<proteinExistence type="predicted"/>